<dbReference type="GO" id="GO:0043138">
    <property type="term" value="F:3'-5' DNA helicase activity"/>
    <property type="evidence" value="ECO:0007669"/>
    <property type="project" value="TreeGrafter"/>
</dbReference>
<keyword evidence="3" id="KW-1185">Reference proteome</keyword>
<dbReference type="Proteomes" id="UP000680588">
    <property type="component" value="Chromosome"/>
</dbReference>
<dbReference type="InterPro" id="IPR027417">
    <property type="entry name" value="P-loop_NTPase"/>
</dbReference>
<organism evidence="2 3">
    <name type="scientific">Arthrobacter sunyaminii</name>
    <dbReference type="NCBI Taxonomy" id="2816859"/>
    <lineage>
        <taxon>Bacteria</taxon>
        <taxon>Bacillati</taxon>
        <taxon>Actinomycetota</taxon>
        <taxon>Actinomycetes</taxon>
        <taxon>Micrococcales</taxon>
        <taxon>Micrococcaceae</taxon>
        <taxon>Arthrobacter</taxon>
    </lineage>
</organism>
<sequence length="558" mass="61559">MHCIPDAPDFEDGQLAEKALWDALRAQLPDEVVLAHSVQVRHGRAEHEIDILVLWPGVGLAAIEVKGGLVSVDNGQWYQSDSTGKRKLRSPIAQAQGAQHAFKDWLKDRLGSPLTSRFAYMACLPYTRVPADWQMAGIPRGLIIDQTGMHNCAALIRHAIEHEAQGGSALAGKFLERILPHLSGDFDPDSSPAGDADELEARQDQLTERQKVLLDSTRAIPRARFVGGAGSGKTWLAVEKARRLAKDGQRVGLFCYNKGLAEHLRREVSTWRQAKPVFVGEFHEYAKSLGVPDGAGQEYFDQGMPRLLKELAASLDVQTKLDAVVVDEAQDFAPLWWEGLLACLKKPDDGGVFAFMDERQNVYGRWDAGAAGTSIDQTANLVTLHIDENLRNTKRIAHTFRGFSGEHFLPRGGDGLPVRVIDCATEDALDVASDCVDVLIEEGWARNQIALLTTKERHPVHQEAFESKLIPEYWQAFHDDDEEFYGHVLGFKGLERSVVILCVNGFKDLARAPEQLYVGLSRARCLLMVVGDQKLISGAGGRDLELALGRAESWVPGV</sequence>
<dbReference type="PANTHER" id="PTHR11070">
    <property type="entry name" value="UVRD / RECB / PCRA DNA HELICASE FAMILY MEMBER"/>
    <property type="match status" value="1"/>
</dbReference>
<dbReference type="KEGG" id="asun:KG104_03375"/>
<dbReference type="InterPro" id="IPR011528">
    <property type="entry name" value="NERD"/>
</dbReference>
<feature type="domain" description="NERD" evidence="1">
    <location>
        <begin position="13"/>
        <end position="109"/>
    </location>
</feature>
<accession>A0A975S6R2</accession>
<name>A0A975S6R2_9MICC</name>
<dbReference type="GO" id="GO:0000725">
    <property type="term" value="P:recombinational repair"/>
    <property type="evidence" value="ECO:0007669"/>
    <property type="project" value="TreeGrafter"/>
</dbReference>
<dbReference type="RefSeq" id="WP_207347262.1">
    <property type="nucleotide sequence ID" value="NZ_CP076456.1"/>
</dbReference>
<dbReference type="Pfam" id="PF08378">
    <property type="entry name" value="NERD"/>
    <property type="match status" value="1"/>
</dbReference>
<dbReference type="InterPro" id="IPR000212">
    <property type="entry name" value="DNA_helicase_UvrD/REP"/>
</dbReference>
<evidence type="ECO:0000313" key="2">
    <source>
        <dbReference type="EMBL" id="QWQ36853.1"/>
    </source>
</evidence>
<proteinExistence type="predicted"/>
<gene>
    <name evidence="2" type="ORF">KG104_03375</name>
</gene>
<protein>
    <submittedName>
        <fullName evidence="2">NERD domain-containing protein</fullName>
    </submittedName>
</protein>
<reference evidence="2" key="1">
    <citation type="submission" date="2021-06" db="EMBL/GenBank/DDBJ databases">
        <title>Novel species in genus Arthrobacter.</title>
        <authorList>
            <person name="Zhang G."/>
        </authorList>
    </citation>
    <scope>NUCLEOTIDE SEQUENCE</scope>
    <source>
        <strain evidence="2">Zg-ZUI122</strain>
    </source>
</reference>
<dbReference type="Gene3D" id="3.40.50.300">
    <property type="entry name" value="P-loop containing nucleotide triphosphate hydrolases"/>
    <property type="match status" value="2"/>
</dbReference>
<dbReference type="AlphaFoldDB" id="A0A975S6R2"/>
<dbReference type="GO" id="GO:0003677">
    <property type="term" value="F:DNA binding"/>
    <property type="evidence" value="ECO:0007669"/>
    <property type="project" value="InterPro"/>
</dbReference>
<evidence type="ECO:0000313" key="3">
    <source>
        <dbReference type="Proteomes" id="UP000680588"/>
    </source>
</evidence>
<dbReference type="GO" id="GO:0005524">
    <property type="term" value="F:ATP binding"/>
    <property type="evidence" value="ECO:0007669"/>
    <property type="project" value="InterPro"/>
</dbReference>
<evidence type="ECO:0000259" key="1">
    <source>
        <dbReference type="Pfam" id="PF08378"/>
    </source>
</evidence>
<dbReference type="SUPFAM" id="SSF52540">
    <property type="entry name" value="P-loop containing nucleoside triphosphate hydrolases"/>
    <property type="match status" value="1"/>
</dbReference>
<dbReference type="EMBL" id="CP076456">
    <property type="protein sequence ID" value="QWQ36853.1"/>
    <property type="molecule type" value="Genomic_DNA"/>
</dbReference>
<dbReference type="PANTHER" id="PTHR11070:SF2">
    <property type="entry name" value="ATP-DEPENDENT DNA HELICASE SRS2"/>
    <property type="match status" value="1"/>
</dbReference>